<sequence>MVFAAPVFFHITRYWWVP</sequence>
<accession>A0A1K0IDH9</accession>
<evidence type="ECO:0000313" key="1">
    <source>
        <dbReference type="EMBL" id="SCU74920.1"/>
    </source>
</evidence>
<name>A0A1K0IDH9_CUPNE</name>
<dbReference type="EMBL" id="FMSH01000128">
    <property type="protein sequence ID" value="SCU74920.1"/>
    <property type="molecule type" value="Genomic_DNA"/>
</dbReference>
<gene>
    <name evidence="1" type="ORF">CNECB9_2130003</name>
</gene>
<protein>
    <submittedName>
        <fullName evidence="1">Uncharacterized protein</fullName>
    </submittedName>
</protein>
<dbReference type="AlphaFoldDB" id="A0A1K0IDH9"/>
<reference evidence="1" key="1">
    <citation type="submission" date="2016-09" db="EMBL/GenBank/DDBJ databases">
        <authorList>
            <person name="Capua I."/>
            <person name="De Benedictis P."/>
            <person name="Joannis T."/>
            <person name="Lombin L.H."/>
            <person name="Cattoli G."/>
        </authorList>
    </citation>
    <scope>NUCLEOTIDE SEQUENCE</scope>
    <source>
        <strain evidence="1">B9</strain>
    </source>
</reference>
<proteinExistence type="predicted"/>
<organism evidence="1">
    <name type="scientific">Cupriavidus necator</name>
    <name type="common">Alcaligenes eutrophus</name>
    <name type="synonym">Ralstonia eutropha</name>
    <dbReference type="NCBI Taxonomy" id="106590"/>
    <lineage>
        <taxon>Bacteria</taxon>
        <taxon>Pseudomonadati</taxon>
        <taxon>Pseudomonadota</taxon>
        <taxon>Betaproteobacteria</taxon>
        <taxon>Burkholderiales</taxon>
        <taxon>Burkholderiaceae</taxon>
        <taxon>Cupriavidus</taxon>
    </lineage>
</organism>